<gene>
    <name evidence="1" type="ORF">L211DRAFT_336051</name>
</gene>
<organism evidence="1 2">
    <name type="scientific">Terfezia boudieri ATCC MYA-4762</name>
    <dbReference type="NCBI Taxonomy" id="1051890"/>
    <lineage>
        <taxon>Eukaryota</taxon>
        <taxon>Fungi</taxon>
        <taxon>Dikarya</taxon>
        <taxon>Ascomycota</taxon>
        <taxon>Pezizomycotina</taxon>
        <taxon>Pezizomycetes</taxon>
        <taxon>Pezizales</taxon>
        <taxon>Pezizaceae</taxon>
        <taxon>Terfezia</taxon>
    </lineage>
</organism>
<dbReference type="AlphaFoldDB" id="A0A3N4LHK0"/>
<reference evidence="1 2" key="1">
    <citation type="journal article" date="2018" name="Nat. Ecol. Evol.">
        <title>Pezizomycetes genomes reveal the molecular basis of ectomycorrhizal truffle lifestyle.</title>
        <authorList>
            <person name="Murat C."/>
            <person name="Payen T."/>
            <person name="Noel B."/>
            <person name="Kuo A."/>
            <person name="Morin E."/>
            <person name="Chen J."/>
            <person name="Kohler A."/>
            <person name="Krizsan K."/>
            <person name="Balestrini R."/>
            <person name="Da Silva C."/>
            <person name="Montanini B."/>
            <person name="Hainaut M."/>
            <person name="Levati E."/>
            <person name="Barry K.W."/>
            <person name="Belfiori B."/>
            <person name="Cichocki N."/>
            <person name="Clum A."/>
            <person name="Dockter R.B."/>
            <person name="Fauchery L."/>
            <person name="Guy J."/>
            <person name="Iotti M."/>
            <person name="Le Tacon F."/>
            <person name="Lindquist E.A."/>
            <person name="Lipzen A."/>
            <person name="Malagnac F."/>
            <person name="Mello A."/>
            <person name="Molinier V."/>
            <person name="Miyauchi S."/>
            <person name="Poulain J."/>
            <person name="Riccioni C."/>
            <person name="Rubini A."/>
            <person name="Sitrit Y."/>
            <person name="Splivallo R."/>
            <person name="Traeger S."/>
            <person name="Wang M."/>
            <person name="Zifcakova L."/>
            <person name="Wipf D."/>
            <person name="Zambonelli A."/>
            <person name="Paolocci F."/>
            <person name="Nowrousian M."/>
            <person name="Ottonello S."/>
            <person name="Baldrian P."/>
            <person name="Spatafora J.W."/>
            <person name="Henrissat B."/>
            <person name="Nagy L.G."/>
            <person name="Aury J.M."/>
            <person name="Wincker P."/>
            <person name="Grigoriev I.V."/>
            <person name="Bonfante P."/>
            <person name="Martin F.M."/>
        </authorList>
    </citation>
    <scope>NUCLEOTIDE SEQUENCE [LARGE SCALE GENOMIC DNA]</scope>
    <source>
        <strain evidence="1 2">ATCC MYA-4762</strain>
    </source>
</reference>
<name>A0A3N4LHK0_9PEZI</name>
<accession>A0A3N4LHK0</accession>
<dbReference type="InParanoid" id="A0A3N4LHK0"/>
<protein>
    <submittedName>
        <fullName evidence="1">Uncharacterized protein</fullName>
    </submittedName>
</protein>
<keyword evidence="2" id="KW-1185">Reference proteome</keyword>
<dbReference type="EMBL" id="ML121552">
    <property type="protein sequence ID" value="RPB22380.1"/>
    <property type="molecule type" value="Genomic_DNA"/>
</dbReference>
<evidence type="ECO:0000313" key="1">
    <source>
        <dbReference type="EMBL" id="RPB22380.1"/>
    </source>
</evidence>
<dbReference type="Proteomes" id="UP000267821">
    <property type="component" value="Unassembled WGS sequence"/>
</dbReference>
<evidence type="ECO:0000313" key="2">
    <source>
        <dbReference type="Proteomes" id="UP000267821"/>
    </source>
</evidence>
<sequence length="151" mass="17386">MQTLYFDKLISEHYANLEYIGVPGEAPLAQSSRQQPGDRDPNTMCAICYVNKMAKGFTECAHKVCPPLFREACRCCDHYRRFLPTVSSRHPKDVDKDETSRRLEDLFPQGAHTYHREIPPGHWVGQTQLQYVYYATPRPEAPVRDSSISRP</sequence>
<proteinExistence type="predicted"/>
<dbReference type="OrthoDB" id="10483703at2759"/>